<dbReference type="CDD" id="cd07724">
    <property type="entry name" value="POD-like_MBL-fold"/>
    <property type="match status" value="1"/>
</dbReference>
<dbReference type="GO" id="GO:0006749">
    <property type="term" value="P:glutathione metabolic process"/>
    <property type="evidence" value="ECO:0007669"/>
    <property type="project" value="InterPro"/>
</dbReference>
<keyword evidence="5" id="KW-1185">Reference proteome</keyword>
<dbReference type="PANTHER" id="PTHR43084">
    <property type="entry name" value="PERSULFIDE DIOXYGENASE ETHE1"/>
    <property type="match status" value="1"/>
</dbReference>
<dbReference type="Pfam" id="PF00581">
    <property type="entry name" value="Rhodanese"/>
    <property type="match status" value="1"/>
</dbReference>
<dbReference type="InterPro" id="IPR001279">
    <property type="entry name" value="Metallo-B-lactamas"/>
</dbReference>
<evidence type="ECO:0000313" key="4">
    <source>
        <dbReference type="EMBL" id="KAA0148075.1"/>
    </source>
</evidence>
<dbReference type="InterPro" id="IPR036873">
    <property type="entry name" value="Rhodanese-like_dom_sf"/>
</dbReference>
<feature type="domain" description="Rhodanese" evidence="2">
    <location>
        <begin position="306"/>
        <end position="391"/>
    </location>
</feature>
<dbReference type="SUPFAM" id="SSF56281">
    <property type="entry name" value="Metallo-hydrolase/oxidoreductase"/>
    <property type="match status" value="1"/>
</dbReference>
<dbReference type="OMA" id="WPTHGAG"/>
<evidence type="ECO:0000313" key="3">
    <source>
        <dbReference type="EMBL" id="KAA0146839.1"/>
    </source>
</evidence>
<evidence type="ECO:0000313" key="5">
    <source>
        <dbReference type="Proteomes" id="UP000323011"/>
    </source>
</evidence>
<protein>
    <recommendedName>
        <fullName evidence="2">Rhodanese domain-containing protein</fullName>
    </recommendedName>
</protein>
<dbReference type="InterPro" id="IPR044528">
    <property type="entry name" value="POD-like_MBL-fold"/>
</dbReference>
<accession>A0A5A8C5H5</accession>
<evidence type="ECO:0000313" key="6">
    <source>
        <dbReference type="Proteomes" id="UP000325113"/>
    </source>
</evidence>
<organism evidence="4 6">
    <name type="scientific">Cafeteria roenbergensis</name>
    <name type="common">Marine flagellate</name>
    <dbReference type="NCBI Taxonomy" id="33653"/>
    <lineage>
        <taxon>Eukaryota</taxon>
        <taxon>Sar</taxon>
        <taxon>Stramenopiles</taxon>
        <taxon>Bigyra</taxon>
        <taxon>Opalozoa</taxon>
        <taxon>Bicosoecida</taxon>
        <taxon>Cafeteriaceae</taxon>
        <taxon>Cafeteria</taxon>
    </lineage>
</organism>
<keyword evidence="1" id="KW-0479">Metal-binding</keyword>
<dbReference type="Gene3D" id="3.40.250.10">
    <property type="entry name" value="Rhodanese-like domain"/>
    <property type="match status" value="1"/>
</dbReference>
<dbReference type="CDD" id="cd00158">
    <property type="entry name" value="RHOD"/>
    <property type="match status" value="1"/>
</dbReference>
<dbReference type="SMART" id="SM00849">
    <property type="entry name" value="Lactamase_B"/>
    <property type="match status" value="1"/>
</dbReference>
<dbReference type="GO" id="GO:0050313">
    <property type="term" value="F:sulfur dioxygenase activity"/>
    <property type="evidence" value="ECO:0007669"/>
    <property type="project" value="InterPro"/>
</dbReference>
<dbReference type="InterPro" id="IPR051682">
    <property type="entry name" value="Mito_Persulfide_Diox"/>
</dbReference>
<dbReference type="Proteomes" id="UP000323011">
    <property type="component" value="Unassembled WGS sequence"/>
</dbReference>
<dbReference type="Pfam" id="PF00753">
    <property type="entry name" value="Lactamase_B"/>
    <property type="match status" value="1"/>
</dbReference>
<evidence type="ECO:0000259" key="2">
    <source>
        <dbReference type="PROSITE" id="PS50206"/>
    </source>
</evidence>
<dbReference type="SUPFAM" id="SSF52821">
    <property type="entry name" value="Rhodanese/Cell cycle control phosphatase"/>
    <property type="match status" value="1"/>
</dbReference>
<name>A0A5A8C5H5_CAFRO</name>
<dbReference type="GO" id="GO:0070813">
    <property type="term" value="P:hydrogen sulfide metabolic process"/>
    <property type="evidence" value="ECO:0007669"/>
    <property type="project" value="TreeGrafter"/>
</dbReference>
<dbReference type="PROSITE" id="PS50206">
    <property type="entry name" value="RHODANESE_3"/>
    <property type="match status" value="1"/>
</dbReference>
<reference evidence="5 6" key="1">
    <citation type="submission" date="2019-07" db="EMBL/GenBank/DDBJ databases">
        <title>Genomes of Cafeteria roenbergensis.</title>
        <authorList>
            <person name="Fischer M.G."/>
            <person name="Hackl T."/>
            <person name="Roman M."/>
        </authorList>
    </citation>
    <scope>NUCLEOTIDE SEQUENCE [LARGE SCALE GENOMIC DNA]</scope>
    <source>
        <strain evidence="3 5">BVI</strain>
        <strain evidence="4 6">Cflag</strain>
    </source>
</reference>
<dbReference type="InterPro" id="IPR001763">
    <property type="entry name" value="Rhodanese-like_dom"/>
</dbReference>
<dbReference type="GO" id="GO:0046872">
    <property type="term" value="F:metal ion binding"/>
    <property type="evidence" value="ECO:0007669"/>
    <property type="project" value="UniProtKB-KW"/>
</dbReference>
<dbReference type="Gene3D" id="3.60.15.10">
    <property type="entry name" value="Ribonuclease Z/Hydroxyacylglutathione hydrolase-like"/>
    <property type="match status" value="1"/>
</dbReference>
<dbReference type="InterPro" id="IPR036866">
    <property type="entry name" value="RibonucZ/Hydroxyglut_hydro"/>
</dbReference>
<gene>
    <name evidence="3" type="ORF">FNF29_07815</name>
    <name evidence="4" type="ORF">FNF31_07491</name>
</gene>
<sequence>MLSSRARSVVGRVLPRIASASGPSARLASTASQVYQRDDPDDGNKIVVEMNGNDERSCTKTYLVADKYTKRAVIVDPVKEHINRYLGVLSYYGCTLDAAIDTHTHADHITCLRELKALTGSKSVMSQYTPNPYIDHYVHDGDVFRIGGVDITLMHTPGHTRDHLALYDGEHVMTGDVLLIGGTGRTDFAGGNASDSYRSITEKLFALPDETIVLPGHDYRGNTKSTIGEEKASNPRLAGKTEAEYVHIMDNLGLPLPEKIMEAIQVNAAAFDDDKGDLPLYSHLAAVRQVTPQQLFDATKGEGWTDRLAVLDVREPAELEGPLGALPGAVNIPVQSIVSRIAELDPFRCTPVVVVCRAGIRSTSAAAILTGLGFGNVKNLTGGMVAYREAGF</sequence>
<proteinExistence type="predicted"/>
<evidence type="ECO:0000256" key="1">
    <source>
        <dbReference type="ARBA" id="ARBA00022723"/>
    </source>
</evidence>
<dbReference type="EMBL" id="VLTM01000154">
    <property type="protein sequence ID" value="KAA0148075.1"/>
    <property type="molecule type" value="Genomic_DNA"/>
</dbReference>
<dbReference type="AlphaFoldDB" id="A0A5A8C5H5"/>
<dbReference type="SMART" id="SM00450">
    <property type="entry name" value="RHOD"/>
    <property type="match status" value="1"/>
</dbReference>
<dbReference type="Proteomes" id="UP000325113">
    <property type="component" value="Unassembled WGS sequence"/>
</dbReference>
<comment type="caution">
    <text evidence="4">The sequence shown here is derived from an EMBL/GenBank/DDBJ whole genome shotgun (WGS) entry which is preliminary data.</text>
</comment>
<dbReference type="PANTHER" id="PTHR43084:SF1">
    <property type="entry name" value="PERSULFIDE DIOXYGENASE ETHE1, MITOCHONDRIAL"/>
    <property type="match status" value="1"/>
</dbReference>
<dbReference type="EMBL" id="VLTN01000077">
    <property type="protein sequence ID" value="KAA0146839.1"/>
    <property type="molecule type" value="Genomic_DNA"/>
</dbReference>